<protein>
    <submittedName>
        <fullName evidence="4">TrkA family potassium uptake protein</fullName>
    </submittedName>
</protein>
<reference evidence="4 5" key="1">
    <citation type="journal article" date="2017" name="ISME J.">
        <title>Energy and carbon metabolisms in a deep terrestrial subsurface fluid microbial community.</title>
        <authorList>
            <person name="Momper L."/>
            <person name="Jungbluth S.P."/>
            <person name="Lee M.D."/>
            <person name="Amend J.P."/>
        </authorList>
    </citation>
    <scope>NUCLEOTIDE SEQUENCE [LARGE SCALE GENOMIC DNA]</scope>
    <source>
        <strain evidence="4">SURF_5</strain>
    </source>
</reference>
<dbReference type="PANTHER" id="PTHR43833">
    <property type="entry name" value="POTASSIUM CHANNEL PROTEIN 2-RELATED-RELATED"/>
    <property type="match status" value="1"/>
</dbReference>
<keyword evidence="1" id="KW-0813">Transport</keyword>
<dbReference type="GO" id="GO:0005886">
    <property type="term" value="C:plasma membrane"/>
    <property type="evidence" value="ECO:0007669"/>
    <property type="project" value="InterPro"/>
</dbReference>
<evidence type="ECO:0000313" key="5">
    <source>
        <dbReference type="Proteomes" id="UP000265882"/>
    </source>
</evidence>
<dbReference type="PROSITE" id="PS51201">
    <property type="entry name" value="RCK_N"/>
    <property type="match status" value="1"/>
</dbReference>
<comment type="caution">
    <text evidence="4">The sequence shown here is derived from an EMBL/GenBank/DDBJ whole genome shotgun (WGS) entry which is preliminary data.</text>
</comment>
<dbReference type="InterPro" id="IPR036291">
    <property type="entry name" value="NAD(P)-bd_dom_sf"/>
</dbReference>
<dbReference type="SUPFAM" id="SSF51735">
    <property type="entry name" value="NAD(P)-binding Rossmann-fold domains"/>
    <property type="match status" value="1"/>
</dbReference>
<keyword evidence="1" id="KW-0633">Potassium transport</keyword>
<proteinExistence type="predicted"/>
<dbReference type="PRINTS" id="PR00335">
    <property type="entry name" value="KUPTAKETRKA"/>
</dbReference>
<keyword evidence="1" id="KW-0406">Ion transport</keyword>
<evidence type="ECO:0000256" key="2">
    <source>
        <dbReference type="ARBA" id="ARBA00022958"/>
    </source>
</evidence>
<evidence type="ECO:0000259" key="3">
    <source>
        <dbReference type="PROSITE" id="PS51201"/>
    </source>
</evidence>
<sequence>MYALIVGCGRLGSRLANQLSRAGHNVVVVDRVKEAFNLLSAEFSGFQVTGDASDQEVLKEAKIQEADLLAAVTDDDNVNLLIAQCARELYHVPKVLARVGDPLKGAIFQEMGLHILCPTTISADAFGAEILKQGE</sequence>
<dbReference type="InterPro" id="IPR050721">
    <property type="entry name" value="Trk_Ktr_HKT_K-transport"/>
</dbReference>
<evidence type="ECO:0000256" key="1">
    <source>
        <dbReference type="ARBA" id="ARBA00022538"/>
    </source>
</evidence>
<dbReference type="InterPro" id="IPR006036">
    <property type="entry name" value="K_uptake_TrkA"/>
</dbReference>
<accession>A0A3A4P9T8</accession>
<organism evidence="4 5">
    <name type="scientific">Abyssobacteria bacterium (strain SURF_5)</name>
    <dbReference type="NCBI Taxonomy" id="2093360"/>
    <lineage>
        <taxon>Bacteria</taxon>
        <taxon>Pseudomonadati</taxon>
        <taxon>Candidatus Hydrogenedentota</taxon>
        <taxon>Candidatus Abyssobacteria</taxon>
    </lineage>
</organism>
<dbReference type="EMBL" id="QZKU01000012">
    <property type="protein sequence ID" value="RJP26180.1"/>
    <property type="molecule type" value="Genomic_DNA"/>
</dbReference>
<feature type="domain" description="RCK N-terminal" evidence="3">
    <location>
        <begin position="1"/>
        <end position="120"/>
    </location>
</feature>
<dbReference type="Pfam" id="PF02254">
    <property type="entry name" value="TrkA_N"/>
    <property type="match status" value="1"/>
</dbReference>
<dbReference type="Proteomes" id="UP000265882">
    <property type="component" value="Unassembled WGS sequence"/>
</dbReference>
<dbReference type="Gene3D" id="3.40.50.720">
    <property type="entry name" value="NAD(P)-binding Rossmann-like Domain"/>
    <property type="match status" value="1"/>
</dbReference>
<dbReference type="InterPro" id="IPR003148">
    <property type="entry name" value="RCK_N"/>
</dbReference>
<name>A0A3A4P9T8_ABYX5</name>
<dbReference type="AlphaFoldDB" id="A0A3A4P9T8"/>
<keyword evidence="2" id="KW-0630">Potassium</keyword>
<dbReference type="PANTHER" id="PTHR43833:SF8">
    <property type="entry name" value="TRK SYSTEM POTASSIUM UPTAKE PROTEIN TRKA"/>
    <property type="match status" value="1"/>
</dbReference>
<dbReference type="GO" id="GO:0015079">
    <property type="term" value="F:potassium ion transmembrane transporter activity"/>
    <property type="evidence" value="ECO:0007669"/>
    <property type="project" value="InterPro"/>
</dbReference>
<evidence type="ECO:0000313" key="4">
    <source>
        <dbReference type="EMBL" id="RJP26180.1"/>
    </source>
</evidence>
<gene>
    <name evidence="4" type="ORF">C4520_01075</name>
</gene>